<feature type="transmembrane region" description="Helical" evidence="3">
    <location>
        <begin position="12"/>
        <end position="34"/>
    </location>
</feature>
<feature type="compositionally biased region" description="Polar residues" evidence="2">
    <location>
        <begin position="294"/>
        <end position="305"/>
    </location>
</feature>
<dbReference type="PANTHER" id="PTHR21723:SF3">
    <property type="entry name" value="PROTEIN RIC-3"/>
    <property type="match status" value="1"/>
</dbReference>
<dbReference type="PANTHER" id="PTHR21723">
    <property type="entry name" value="RESISTANCE TO INHIBITORS OF CHOLINESTERASE PROTEIN 3 RIC3"/>
    <property type="match status" value="1"/>
</dbReference>
<keyword evidence="3" id="KW-0472">Membrane</keyword>
<evidence type="ECO:0000313" key="5">
    <source>
        <dbReference type="RefSeq" id="XP_028967521.1"/>
    </source>
</evidence>
<feature type="region of interest" description="Disordered" evidence="2">
    <location>
        <begin position="115"/>
        <end position="153"/>
    </location>
</feature>
<feature type="compositionally biased region" description="Polar residues" evidence="2">
    <location>
        <begin position="127"/>
        <end position="145"/>
    </location>
</feature>
<organism evidence="4 5">
    <name type="scientific">Galendromus occidentalis</name>
    <name type="common">western predatory mite</name>
    <dbReference type="NCBI Taxonomy" id="34638"/>
    <lineage>
        <taxon>Eukaryota</taxon>
        <taxon>Metazoa</taxon>
        <taxon>Ecdysozoa</taxon>
        <taxon>Arthropoda</taxon>
        <taxon>Chelicerata</taxon>
        <taxon>Arachnida</taxon>
        <taxon>Acari</taxon>
        <taxon>Parasitiformes</taxon>
        <taxon>Mesostigmata</taxon>
        <taxon>Gamasina</taxon>
        <taxon>Phytoseioidea</taxon>
        <taxon>Phytoseiidae</taxon>
        <taxon>Typhlodrominae</taxon>
        <taxon>Galendromus</taxon>
    </lineage>
</organism>
<dbReference type="Proteomes" id="UP000694867">
    <property type="component" value="Unplaced"/>
</dbReference>
<dbReference type="GO" id="GO:0034394">
    <property type="term" value="P:protein localization to cell surface"/>
    <property type="evidence" value="ECO:0007669"/>
    <property type="project" value="TreeGrafter"/>
</dbReference>
<dbReference type="GO" id="GO:0045202">
    <property type="term" value="C:synapse"/>
    <property type="evidence" value="ECO:0007669"/>
    <property type="project" value="GOC"/>
</dbReference>
<protein>
    <submittedName>
        <fullName evidence="5">Resistance to inhibitors of cholinesterase protein 3</fullName>
    </submittedName>
</protein>
<feature type="coiled-coil region" evidence="1">
    <location>
        <begin position="189"/>
        <end position="216"/>
    </location>
</feature>
<dbReference type="InterPro" id="IPR026160">
    <property type="entry name" value="Ric3"/>
</dbReference>
<dbReference type="RefSeq" id="XP_028967521.1">
    <property type="nucleotide sequence ID" value="XM_029111688.1"/>
</dbReference>
<keyword evidence="1" id="KW-0175">Coiled coil</keyword>
<evidence type="ECO:0000313" key="4">
    <source>
        <dbReference type="Proteomes" id="UP000694867"/>
    </source>
</evidence>
<dbReference type="GO" id="GO:0043025">
    <property type="term" value="C:neuronal cell body"/>
    <property type="evidence" value="ECO:0007669"/>
    <property type="project" value="TreeGrafter"/>
</dbReference>
<dbReference type="GO" id="GO:0043005">
    <property type="term" value="C:neuron projection"/>
    <property type="evidence" value="ECO:0007669"/>
    <property type="project" value="TreeGrafter"/>
</dbReference>
<sequence>MSNEGLSTGKTVAILATVVICLSVLWPKCFYPMFLTALNRNDDTAGLPPWRPPRGAMAARLAENGRSIPNPSMRGRHKDPAPSTFNVFMPVYTMVMILVFVFMIFKIISRSSSRKTRSENGRIPSDFPNQAGQRVSDGVGQNNNFEGPKRNRKNLRDAFLNNTERILRTYGREKMVDALNVVVHELAEYQRAIELSQQIEDKILEKEAKIKRMLGEKYVAQPGAEAEPQAQPLEESGPDSEAQTGADRQPEVQGEPETEMMDERDLISEDPTDSGGCESDSSAVEVVEPPLDSENVNCSSSQSDASPEPIEKIIEATELSEICRNSEGLQFIDHVTEIKPGESLSCYDELIYGESVAAPIQAPETEMFKDYEHWQSISPEELFQATSFETTHYKETARSRNLRRRKHRNFETH</sequence>
<dbReference type="KEGG" id="goe:100900030"/>
<feature type="compositionally biased region" description="Basic residues" evidence="2">
    <location>
        <begin position="400"/>
        <end position="413"/>
    </location>
</feature>
<dbReference type="AlphaFoldDB" id="A0AAJ7SF05"/>
<accession>A0AAJ7SF05</accession>
<gene>
    <name evidence="5" type="primary">LOC100900030</name>
</gene>
<reference evidence="5" key="1">
    <citation type="submission" date="2025-08" db="UniProtKB">
        <authorList>
            <consortium name="RefSeq"/>
        </authorList>
    </citation>
    <scope>IDENTIFICATION</scope>
</reference>
<evidence type="ECO:0000256" key="3">
    <source>
        <dbReference type="SAM" id="Phobius"/>
    </source>
</evidence>
<keyword evidence="3" id="KW-0812">Transmembrane</keyword>
<proteinExistence type="predicted"/>
<keyword evidence="4" id="KW-1185">Reference proteome</keyword>
<dbReference type="GeneID" id="100900030"/>
<name>A0AAJ7SF05_9ACAR</name>
<evidence type="ECO:0000256" key="2">
    <source>
        <dbReference type="SAM" id="MobiDB-lite"/>
    </source>
</evidence>
<feature type="region of interest" description="Disordered" evidence="2">
    <location>
        <begin position="394"/>
        <end position="413"/>
    </location>
</feature>
<dbReference type="GO" id="GO:0007271">
    <property type="term" value="P:synaptic transmission, cholinergic"/>
    <property type="evidence" value="ECO:0007669"/>
    <property type="project" value="TreeGrafter"/>
</dbReference>
<feature type="compositionally biased region" description="Low complexity" evidence="2">
    <location>
        <begin position="223"/>
        <end position="235"/>
    </location>
</feature>
<evidence type="ECO:0000256" key="1">
    <source>
        <dbReference type="SAM" id="Coils"/>
    </source>
</evidence>
<feature type="transmembrane region" description="Helical" evidence="3">
    <location>
        <begin position="87"/>
        <end position="108"/>
    </location>
</feature>
<keyword evidence="3" id="KW-1133">Transmembrane helix</keyword>
<feature type="region of interest" description="Disordered" evidence="2">
    <location>
        <begin position="223"/>
        <end position="308"/>
    </location>
</feature>